<keyword evidence="18 29" id="KW-0472">Membrane</keyword>
<comment type="subcellular location">
    <subcellularLocation>
        <location evidence="3">Cell membrane</location>
        <topology evidence="3">Single-pass type I membrane protein</topology>
    </subcellularLocation>
    <subcellularLocation>
        <location evidence="1">Nucleus</location>
    </subcellularLocation>
    <subcellularLocation>
        <location evidence="2">Target cell membrane</location>
    </subcellularLocation>
</comment>
<keyword evidence="24" id="KW-0539">Nucleus</keyword>
<dbReference type="InterPro" id="IPR013032">
    <property type="entry name" value="EGF-like_CS"/>
</dbReference>
<keyword evidence="6" id="KW-0268">Exocytosis</keyword>
<evidence type="ECO:0000256" key="6">
    <source>
        <dbReference type="ARBA" id="ARBA00022483"/>
    </source>
</evidence>
<dbReference type="PROSITE" id="PS51257">
    <property type="entry name" value="PROKAR_LIPOPROTEIN"/>
    <property type="match status" value="1"/>
</dbReference>
<dbReference type="InterPro" id="IPR051355">
    <property type="entry name" value="Notch/Slit_guidance"/>
</dbReference>
<dbReference type="InterPro" id="IPR018097">
    <property type="entry name" value="EGF_Ca-bd_CS"/>
</dbReference>
<feature type="repeat" description="ANK" evidence="26">
    <location>
        <begin position="1106"/>
        <end position="1138"/>
    </location>
</feature>
<dbReference type="Gene3D" id="1.25.40.20">
    <property type="entry name" value="Ankyrin repeat-containing domain"/>
    <property type="match status" value="1"/>
</dbReference>
<dbReference type="SUPFAM" id="SSF57184">
    <property type="entry name" value="Growth factor receptor domain"/>
    <property type="match status" value="1"/>
</dbReference>
<dbReference type="Pfam" id="PF00023">
    <property type="entry name" value="Ank"/>
    <property type="match status" value="1"/>
</dbReference>
<feature type="disulfide bond" evidence="27">
    <location>
        <begin position="184"/>
        <end position="193"/>
    </location>
</feature>
<dbReference type="Pfam" id="PF00008">
    <property type="entry name" value="EGF"/>
    <property type="match status" value="8"/>
</dbReference>
<dbReference type="GO" id="GO:0007411">
    <property type="term" value="P:axon guidance"/>
    <property type="evidence" value="ECO:0007669"/>
    <property type="project" value="TreeGrafter"/>
</dbReference>
<keyword evidence="11" id="KW-0677">Repeat</keyword>
<dbReference type="SMART" id="SM00181">
    <property type="entry name" value="EGF"/>
    <property type="match status" value="12"/>
</dbReference>
<dbReference type="PRINTS" id="PR00010">
    <property type="entry name" value="EGFBLOOD"/>
</dbReference>
<feature type="domain" description="EGF-like" evidence="31">
    <location>
        <begin position="149"/>
        <end position="194"/>
    </location>
</feature>
<dbReference type="PROSITE" id="PS01186">
    <property type="entry name" value="EGF_2"/>
    <property type="match status" value="10"/>
</dbReference>
<dbReference type="OMA" id="CDSECNY"/>
<dbReference type="PROSITE" id="PS00010">
    <property type="entry name" value="ASX_HYDROXYL"/>
    <property type="match status" value="7"/>
</dbReference>
<feature type="disulfide bond" evidence="27">
    <location>
        <begin position="207"/>
        <end position="224"/>
    </location>
</feature>
<feature type="disulfide bond" evidence="27">
    <location>
        <begin position="308"/>
        <end position="317"/>
    </location>
</feature>
<evidence type="ECO:0000256" key="4">
    <source>
        <dbReference type="ARBA" id="ARBA00005847"/>
    </source>
</evidence>
<feature type="domain" description="EGF-like" evidence="31">
    <location>
        <begin position="238"/>
        <end position="278"/>
    </location>
</feature>
<dbReference type="SUPFAM" id="SSF57196">
    <property type="entry name" value="EGF/Laminin"/>
    <property type="match status" value="9"/>
</dbReference>
<feature type="disulfide bond" evidence="27">
    <location>
        <begin position="431"/>
        <end position="440"/>
    </location>
</feature>
<dbReference type="PANTHER" id="PTHR45836">
    <property type="entry name" value="SLIT HOMOLOG"/>
    <property type="match status" value="1"/>
</dbReference>
<keyword evidence="23" id="KW-0325">Glycoprotein</keyword>
<evidence type="ECO:0000256" key="21">
    <source>
        <dbReference type="ARBA" id="ARBA00023163"/>
    </source>
</evidence>
<feature type="domain" description="EGF-like" evidence="31">
    <location>
        <begin position="196"/>
        <end position="236"/>
    </location>
</feature>
<evidence type="ECO:0000256" key="30">
    <source>
        <dbReference type="SAM" id="SignalP"/>
    </source>
</evidence>
<keyword evidence="20" id="KW-0010">Activator</keyword>
<evidence type="ECO:0000256" key="5">
    <source>
        <dbReference type="ARBA" id="ARBA00022473"/>
    </source>
</evidence>
<dbReference type="GO" id="GO:0005509">
    <property type="term" value="F:calcium ion binding"/>
    <property type="evidence" value="ECO:0007669"/>
    <property type="project" value="InterPro"/>
</dbReference>
<dbReference type="PANTHER" id="PTHR45836:SF23">
    <property type="entry name" value="NEUROGENIC LOCUS NOTCH HOMOLOG PROTEIN 1"/>
    <property type="match status" value="1"/>
</dbReference>
<keyword evidence="13" id="KW-0914">Notch signaling pathway</keyword>
<evidence type="ECO:0000256" key="2">
    <source>
        <dbReference type="ARBA" id="ARBA00004175"/>
    </source>
</evidence>
<dbReference type="FunFam" id="2.10.25.10:FF:000125">
    <property type="entry name" value="Neurogenic locus notch protein-like"/>
    <property type="match status" value="1"/>
</dbReference>
<keyword evidence="21" id="KW-0804">Transcription</keyword>
<dbReference type="InterPro" id="IPR036770">
    <property type="entry name" value="Ankyrin_rpt-contain_sf"/>
</dbReference>
<reference evidence="33" key="1">
    <citation type="submission" date="2022-12" db="EMBL/GenBank/DDBJ databases">
        <title>Genome assemblies of Blomia tropicalis.</title>
        <authorList>
            <person name="Cui Y."/>
        </authorList>
    </citation>
    <scope>NUCLEOTIDE SEQUENCE</scope>
    <source>
        <tissue evidence="33">Adult mites</tissue>
    </source>
</reference>
<feature type="domain" description="EGF-like" evidence="31">
    <location>
        <begin position="111"/>
        <end position="147"/>
    </location>
</feature>
<dbReference type="InterPro" id="IPR001881">
    <property type="entry name" value="EGF-like_Ca-bd_dom"/>
</dbReference>
<evidence type="ECO:0008006" key="35">
    <source>
        <dbReference type="Google" id="ProtNLM"/>
    </source>
</evidence>
<feature type="compositionally biased region" description="Basic and acidic residues" evidence="28">
    <location>
        <begin position="866"/>
        <end position="875"/>
    </location>
</feature>
<dbReference type="SMART" id="SM00004">
    <property type="entry name" value="NL"/>
    <property type="match status" value="2"/>
</dbReference>
<organism evidence="33 34">
    <name type="scientific">Blomia tropicalis</name>
    <name type="common">Mite</name>
    <dbReference type="NCBI Taxonomy" id="40697"/>
    <lineage>
        <taxon>Eukaryota</taxon>
        <taxon>Metazoa</taxon>
        <taxon>Ecdysozoa</taxon>
        <taxon>Arthropoda</taxon>
        <taxon>Chelicerata</taxon>
        <taxon>Arachnida</taxon>
        <taxon>Acari</taxon>
        <taxon>Acariformes</taxon>
        <taxon>Sarcoptiformes</taxon>
        <taxon>Astigmata</taxon>
        <taxon>Glycyphagoidea</taxon>
        <taxon>Echimyopodidae</taxon>
        <taxon>Blomia</taxon>
    </lineage>
</organism>
<evidence type="ECO:0000256" key="25">
    <source>
        <dbReference type="ARBA" id="ARBA00023298"/>
    </source>
</evidence>
<dbReference type="Gene3D" id="4.10.470.20">
    <property type="match status" value="2"/>
</dbReference>
<evidence type="ECO:0000256" key="10">
    <source>
        <dbReference type="ARBA" id="ARBA00022729"/>
    </source>
</evidence>
<dbReference type="SMART" id="SM00248">
    <property type="entry name" value="ANK"/>
    <property type="match status" value="6"/>
</dbReference>
<feature type="chain" id="PRO_5040117451" description="Notch" evidence="30">
    <location>
        <begin position="23"/>
        <end position="1223"/>
    </location>
</feature>
<dbReference type="AlphaFoldDB" id="A0A9Q0RIF9"/>
<keyword evidence="16" id="KW-0528">Neurotoxin</keyword>
<accession>A0A9Q0RIF9</accession>
<evidence type="ECO:0000256" key="11">
    <source>
        <dbReference type="ARBA" id="ARBA00022737"/>
    </source>
</evidence>
<evidence type="ECO:0000256" key="15">
    <source>
        <dbReference type="ARBA" id="ARBA00023015"/>
    </source>
</evidence>
<dbReference type="GO" id="GO:0005886">
    <property type="term" value="C:plasma membrane"/>
    <property type="evidence" value="ECO:0007669"/>
    <property type="project" value="UniProtKB-SubCell"/>
</dbReference>
<dbReference type="PROSITE" id="PS50258">
    <property type="entry name" value="LNR"/>
    <property type="match status" value="2"/>
</dbReference>
<feature type="repeat" description="ANK" evidence="26">
    <location>
        <begin position="972"/>
        <end position="1004"/>
    </location>
</feature>
<protein>
    <recommendedName>
        <fullName evidence="35">Notch</fullName>
    </recommendedName>
</protein>
<dbReference type="InterPro" id="IPR009030">
    <property type="entry name" value="Growth_fac_rcpt_cys_sf"/>
</dbReference>
<dbReference type="PROSITE" id="PS00022">
    <property type="entry name" value="EGF_1"/>
    <property type="match status" value="11"/>
</dbReference>
<feature type="signal peptide" evidence="30">
    <location>
        <begin position="1"/>
        <end position="22"/>
    </location>
</feature>
<feature type="domain" description="LNR" evidence="32">
    <location>
        <begin position="552"/>
        <end position="589"/>
    </location>
</feature>
<dbReference type="GO" id="GO:0044231">
    <property type="term" value="C:host cell presynaptic membrane"/>
    <property type="evidence" value="ECO:0007669"/>
    <property type="project" value="UniProtKB-KW"/>
</dbReference>
<feature type="domain" description="EGF-like" evidence="31">
    <location>
        <begin position="443"/>
        <end position="479"/>
    </location>
</feature>
<evidence type="ECO:0000313" key="33">
    <source>
        <dbReference type="EMBL" id="KAJ6215631.1"/>
    </source>
</evidence>
<keyword evidence="12" id="KW-0221">Differentiation</keyword>
<feature type="domain" description="EGF-like" evidence="31">
    <location>
        <begin position="280"/>
        <end position="318"/>
    </location>
</feature>
<proteinExistence type="inferred from homology"/>
<dbReference type="GO" id="GO:0044218">
    <property type="term" value="C:other organism cell membrane"/>
    <property type="evidence" value="ECO:0007669"/>
    <property type="project" value="UniProtKB-KW"/>
</dbReference>
<dbReference type="SUPFAM" id="SSF48403">
    <property type="entry name" value="Ankyrin repeat"/>
    <property type="match status" value="1"/>
</dbReference>
<dbReference type="Pfam" id="PF12796">
    <property type="entry name" value="Ank_2"/>
    <property type="match status" value="1"/>
</dbReference>
<dbReference type="InterPro" id="IPR049883">
    <property type="entry name" value="NOTCH1_EGF-like"/>
</dbReference>
<comment type="similarity">
    <text evidence="4">Belongs to the NOTCH family.</text>
</comment>
<feature type="domain" description="EGF-like" evidence="31">
    <location>
        <begin position="481"/>
        <end position="517"/>
    </location>
</feature>
<dbReference type="FunFam" id="2.10.25.10:FF:000143">
    <property type="entry name" value="Protein crumbs 1"/>
    <property type="match status" value="2"/>
</dbReference>
<dbReference type="InterPro" id="IPR000742">
    <property type="entry name" value="EGF"/>
</dbReference>
<dbReference type="FunFam" id="2.10.25.10:FF:000136">
    <property type="entry name" value="Neurogenic locus notch 1"/>
    <property type="match status" value="1"/>
</dbReference>
<dbReference type="Proteomes" id="UP001142055">
    <property type="component" value="Chromosome 4"/>
</dbReference>
<dbReference type="InterPro" id="IPR035993">
    <property type="entry name" value="Notch-like_dom_sf"/>
</dbReference>
<feature type="disulfide bond" evidence="27">
    <location>
        <begin position="507"/>
        <end position="516"/>
    </location>
</feature>
<dbReference type="EMBL" id="JAPWDV010000004">
    <property type="protein sequence ID" value="KAJ6215631.1"/>
    <property type="molecule type" value="Genomic_DNA"/>
</dbReference>
<evidence type="ECO:0000256" key="3">
    <source>
        <dbReference type="ARBA" id="ARBA00004251"/>
    </source>
</evidence>
<feature type="transmembrane region" description="Helical" evidence="29">
    <location>
        <begin position="781"/>
        <end position="802"/>
    </location>
</feature>
<evidence type="ECO:0000259" key="31">
    <source>
        <dbReference type="PROSITE" id="PS50026"/>
    </source>
</evidence>
<evidence type="ECO:0000256" key="28">
    <source>
        <dbReference type="SAM" id="MobiDB-lite"/>
    </source>
</evidence>
<feature type="domain" description="EGF-like" evidence="31">
    <location>
        <begin position="320"/>
        <end position="356"/>
    </location>
</feature>
<feature type="compositionally biased region" description="Basic residues" evidence="28">
    <location>
        <begin position="832"/>
        <end position="851"/>
    </location>
</feature>
<feature type="domain" description="EGF-like" evidence="31">
    <location>
        <begin position="397"/>
        <end position="441"/>
    </location>
</feature>
<evidence type="ECO:0000256" key="14">
    <source>
        <dbReference type="ARBA" id="ARBA00022989"/>
    </source>
</evidence>
<feature type="repeat" description="ANK" evidence="26">
    <location>
        <begin position="1073"/>
        <end position="1105"/>
    </location>
</feature>
<dbReference type="InterPro" id="IPR000800">
    <property type="entry name" value="Notch_dom"/>
</dbReference>
<evidence type="ECO:0000256" key="7">
    <source>
        <dbReference type="ARBA" id="ARBA00022536"/>
    </source>
</evidence>
<evidence type="ECO:0000256" key="22">
    <source>
        <dbReference type="ARBA" id="ARBA00023170"/>
    </source>
</evidence>
<dbReference type="GO" id="GO:0005634">
    <property type="term" value="C:nucleus"/>
    <property type="evidence" value="ECO:0007669"/>
    <property type="project" value="UniProtKB-SubCell"/>
</dbReference>
<evidence type="ECO:0000256" key="16">
    <source>
        <dbReference type="ARBA" id="ARBA00023028"/>
    </source>
</evidence>
<feature type="disulfide bond" evidence="27">
    <location>
        <begin position="226"/>
        <end position="235"/>
    </location>
</feature>
<dbReference type="PROSITE" id="PS50088">
    <property type="entry name" value="ANK_REPEAT"/>
    <property type="match status" value="3"/>
</dbReference>
<keyword evidence="7 27" id="KW-0245">EGF-like domain</keyword>
<evidence type="ECO:0000256" key="24">
    <source>
        <dbReference type="ARBA" id="ARBA00023242"/>
    </source>
</evidence>
<dbReference type="CDD" id="cd00054">
    <property type="entry name" value="EGF_CA"/>
    <property type="match status" value="10"/>
</dbReference>
<dbReference type="InterPro" id="IPR002110">
    <property type="entry name" value="Ankyrin_rpt"/>
</dbReference>
<dbReference type="FunFam" id="2.10.25.10:FF:000038">
    <property type="entry name" value="Fibrillin 2"/>
    <property type="match status" value="1"/>
</dbReference>
<keyword evidence="16" id="KW-0800">Toxin</keyword>
<dbReference type="Gene3D" id="2.10.25.10">
    <property type="entry name" value="Laminin"/>
    <property type="match status" value="12"/>
</dbReference>
<evidence type="ECO:0000256" key="18">
    <source>
        <dbReference type="ARBA" id="ARBA00023136"/>
    </source>
</evidence>
<dbReference type="Pfam" id="PF13857">
    <property type="entry name" value="Ank_5"/>
    <property type="match status" value="1"/>
</dbReference>
<keyword evidence="17 26" id="KW-0040">ANK repeat</keyword>
<evidence type="ECO:0000256" key="23">
    <source>
        <dbReference type="ARBA" id="ARBA00023180"/>
    </source>
</evidence>
<feature type="disulfide bond" evidence="27">
    <location>
        <begin position="100"/>
        <end position="109"/>
    </location>
</feature>
<comment type="caution">
    <text evidence="27">Lacks conserved residue(s) required for the propagation of feature annotation.</text>
</comment>
<keyword evidence="19 27" id="KW-1015">Disulfide bond</keyword>
<evidence type="ECO:0000256" key="29">
    <source>
        <dbReference type="SAM" id="Phobius"/>
    </source>
</evidence>
<evidence type="ECO:0000256" key="9">
    <source>
        <dbReference type="ARBA" id="ARBA00022692"/>
    </source>
</evidence>
<evidence type="ECO:0000256" key="12">
    <source>
        <dbReference type="ARBA" id="ARBA00022782"/>
    </source>
</evidence>
<feature type="disulfide bond" evidence="27">
    <location>
        <begin position="385"/>
        <end position="394"/>
    </location>
</feature>
<dbReference type="SMART" id="SM00179">
    <property type="entry name" value="EGF_CA"/>
    <property type="match status" value="11"/>
</dbReference>
<feature type="disulfide bond" evidence="27">
    <location>
        <begin position="58"/>
        <end position="67"/>
    </location>
</feature>
<keyword evidence="14 29" id="KW-1133">Transmembrane helix</keyword>
<evidence type="ECO:0000256" key="13">
    <source>
        <dbReference type="ARBA" id="ARBA00022976"/>
    </source>
</evidence>
<keyword evidence="10 30" id="KW-0732">Signal</keyword>
<feature type="disulfide bond" evidence="27">
    <location>
        <begin position="469"/>
        <end position="478"/>
    </location>
</feature>
<feature type="disulfide bond" evidence="27">
    <location>
        <begin position="81"/>
        <end position="98"/>
    </location>
</feature>
<keyword evidence="5" id="KW-0217">Developmental protein</keyword>
<dbReference type="GO" id="GO:0043235">
    <property type="term" value="C:receptor complex"/>
    <property type="evidence" value="ECO:0007669"/>
    <property type="project" value="TreeGrafter"/>
</dbReference>
<dbReference type="FunFam" id="2.10.25.10:FF:000095">
    <property type="entry name" value="Notch, isoform B"/>
    <property type="match status" value="1"/>
</dbReference>
<feature type="disulfide bond" evidence="27">
    <location>
        <begin position="137"/>
        <end position="146"/>
    </location>
</feature>
<sequence>MQPKFITIVVWLISCYYYSTETIEHQLKTCSKNPCFNGGTCHVIPSFNNDSSKIRCHCPLGYSATLCEIEESNICRDVEPCHNGGTCQLIENLNTYKCRCANGWHGINCTQIDHCSSQPCRNGGRCHQINDGFRCRCEPGFTGITCMDDIDECTQTNHNNNGTNQLCHNNGICINTFGSFRCNCESHFTGSRCEIPYQPCSDYHDQCHNGGTCIPNYSTLTYRCECLNGFNGTNCEINIDDCVQDDDHHQCQNGATCIDGIDSYSCHCTNGFTGIHCQTDLDECLLMTDQCRNGATCVNTYGSYRCICMNGWTGPNCSENIDDCINDPCFNGATCIDLIGSFHCQCPLGKTGLLCHLEDACASNPCHVGSICDTSPVDETYVCSCPPGYHGLDCTDDIDECVHNNNNINGTTLCEHGAQCINVPGSFHCDCRPGFTGPRCEINVNECASNPCLNDGTCLDQHATYQCVCMPGFGGTHCEINIDECHQNHCQNDAICTDLINGYRCLCSDGFIGQYCEININEYSIDLDDGDHHSNNIIKINNDEIRSPWKHCPQMDYCYEHFHNGKCDHECNIAECFFDDFECIDHQQHQHIDEFNRPFGKCNEQIDSYCALNYANGHCDYGCNNPQCGWDGFDCEQKVNDDDNNNNNDDDNPSLVIHLNVSITNLNETVINKPNKLKILLRTISSITGSRFRIQDLRSVDHNQSLLTLKIDNHKCEMGKCFNNAILIANFLHILTMTNVDSPLNSLMQRWKTSIDISTTTTKPTDGKGGINPNKRNSHSFTYPFSILFIILTIGILFGVLYGRIGRKRIAKAITWFPEGFFTHQMIHNRSIRTHQQHHQHQQRQRQRQRNNFRSNRNRSGLPDGQEMKRFDDNNIDHHMKTTIYEQPYENRHWTDAHLDPYHTINCGIISPPIIVPKSHQSLIDVPGPNGMTPLMTMISTGTVNDNYQHQQQMVNHLLINGSDPNRTSDDRMETSLHLAARYGRVDIVRQLIDSGADLNVRDSSGRTPLHTSIGADTIGVFDLLIREPSIDVNVQTDDGTTPLILSARIANQDMVQRLIDGGQCQVNVGDNTGRTALHWAVSVNNIDAARTLLMNGADCDARDCRDQTPLFLAAREGSYNCVHLLLSHGANRDITDHMDRLPRDIALERIHIDIVNLLDDFYEPKHGIVSSTTTSPWERCSNFNNTNGSKRIKRIKTSISNINNSIVNGEPKCELKLEYDFY</sequence>
<keyword evidence="15" id="KW-0805">Transcription regulation</keyword>
<dbReference type="PRINTS" id="PR01983">
    <property type="entry name" value="NOTCH"/>
</dbReference>
<gene>
    <name evidence="33" type="ORF">RDWZM_010131</name>
</gene>
<keyword evidence="25" id="KW-1053">Target membrane</keyword>
<dbReference type="PROSITE" id="PS50026">
    <property type="entry name" value="EGF_3"/>
    <property type="match status" value="12"/>
</dbReference>
<dbReference type="PROSITE" id="PS01187">
    <property type="entry name" value="EGF_CA"/>
    <property type="match status" value="4"/>
</dbReference>
<keyword evidence="16" id="KW-0638">Presynaptic neurotoxin</keyword>
<evidence type="ECO:0000256" key="17">
    <source>
        <dbReference type="ARBA" id="ARBA00023043"/>
    </source>
</evidence>
<evidence type="ECO:0000256" key="1">
    <source>
        <dbReference type="ARBA" id="ARBA00004123"/>
    </source>
</evidence>
<evidence type="ECO:0000256" key="27">
    <source>
        <dbReference type="PROSITE-ProRule" id="PRU00076"/>
    </source>
</evidence>
<feature type="region of interest" description="Disordered" evidence="28">
    <location>
        <begin position="832"/>
        <end position="875"/>
    </location>
</feature>
<keyword evidence="8" id="KW-1052">Target cell membrane</keyword>
<feature type="domain" description="EGF-like" evidence="31">
    <location>
        <begin position="71"/>
        <end position="110"/>
    </location>
</feature>
<evidence type="ECO:0000256" key="8">
    <source>
        <dbReference type="ARBA" id="ARBA00022537"/>
    </source>
</evidence>
<keyword evidence="9 29" id="KW-0812">Transmembrane</keyword>
<dbReference type="GO" id="GO:0009986">
    <property type="term" value="C:cell surface"/>
    <property type="evidence" value="ECO:0007669"/>
    <property type="project" value="TreeGrafter"/>
</dbReference>
<evidence type="ECO:0000256" key="19">
    <source>
        <dbReference type="ARBA" id="ARBA00023157"/>
    </source>
</evidence>
<feature type="domain" description="LNR" evidence="32">
    <location>
        <begin position="602"/>
        <end position="647"/>
    </location>
</feature>
<dbReference type="Pfam" id="PF12661">
    <property type="entry name" value="hEGF"/>
    <property type="match status" value="1"/>
</dbReference>
<evidence type="ECO:0000313" key="34">
    <source>
        <dbReference type="Proteomes" id="UP001142055"/>
    </source>
</evidence>
<evidence type="ECO:0000256" key="20">
    <source>
        <dbReference type="ARBA" id="ARBA00023159"/>
    </source>
</evidence>
<evidence type="ECO:0000259" key="32">
    <source>
        <dbReference type="PROSITE" id="PS50258"/>
    </source>
</evidence>
<keyword evidence="22" id="KW-0675">Receptor</keyword>
<dbReference type="PROSITE" id="PS50297">
    <property type="entry name" value="ANK_REP_REGION"/>
    <property type="match status" value="3"/>
</dbReference>
<evidence type="ECO:0000256" key="26">
    <source>
        <dbReference type="PROSITE-ProRule" id="PRU00023"/>
    </source>
</evidence>
<name>A0A9Q0RIF9_BLOTA</name>
<feature type="domain" description="EGF-like" evidence="31">
    <location>
        <begin position="357"/>
        <end position="395"/>
    </location>
</feature>
<feature type="disulfide bond" evidence="27">
    <location>
        <begin position="366"/>
        <end position="383"/>
    </location>
</feature>
<dbReference type="GO" id="GO:0007219">
    <property type="term" value="P:Notch signaling pathway"/>
    <property type="evidence" value="ECO:0007669"/>
    <property type="project" value="UniProtKB-KW"/>
</dbReference>
<dbReference type="Pfam" id="PF00066">
    <property type="entry name" value="Notch"/>
    <property type="match status" value="2"/>
</dbReference>
<dbReference type="InterPro" id="IPR000152">
    <property type="entry name" value="EGF-type_Asp/Asn_hydroxyl_site"/>
</dbReference>
<comment type="caution">
    <text evidence="33">The sequence shown here is derived from an EMBL/GenBank/DDBJ whole genome shotgun (WGS) entry which is preliminary data.</text>
</comment>
<keyword evidence="34" id="KW-1185">Reference proteome</keyword>
<dbReference type="GO" id="GO:0006887">
    <property type="term" value="P:exocytosis"/>
    <property type="evidence" value="ECO:0007669"/>
    <property type="project" value="UniProtKB-KW"/>
</dbReference>
<feature type="disulfide bond" evidence="27">
    <location>
        <begin position="346"/>
        <end position="355"/>
    </location>
</feature>
<dbReference type="Pfam" id="PF07645">
    <property type="entry name" value="EGF_CA"/>
    <property type="match status" value="2"/>
</dbReference>
<feature type="disulfide bond" evidence="27">
    <location>
        <begin position="268"/>
        <end position="277"/>
    </location>
</feature>
<dbReference type="FunFam" id="2.10.25.10:FF:000092">
    <property type="entry name" value="Neurogenic locus notch protein 1"/>
    <property type="match status" value="1"/>
</dbReference>
<feature type="domain" description="EGF-like" evidence="31">
    <location>
        <begin position="26"/>
        <end position="68"/>
    </location>
</feature>
<dbReference type="SUPFAM" id="SSF90193">
    <property type="entry name" value="Notch domain"/>
    <property type="match status" value="2"/>
</dbReference>
<dbReference type="FunFam" id="2.10.25.10:FF:000123">
    <property type="entry name" value="Crumbs homolog 1 (Drosophila)"/>
    <property type="match status" value="1"/>
</dbReference>